<evidence type="ECO:0000256" key="1">
    <source>
        <dbReference type="SAM" id="SignalP"/>
    </source>
</evidence>
<dbReference type="RefSeq" id="WP_193183285.1">
    <property type="nucleotide sequence ID" value="NZ_JACVXA010000037.1"/>
</dbReference>
<sequence>MKAKLLPTTIVLLLSGSTCWSQPLMLVASQDGRQALLYHAENVNLSPHLDSEEFIIPLNSETRPEDLLAFQSAAASIPNIKVSISQQEILFEPTCHCSLSLSKISKHISNISITLTATLPEPRENDTKHTIKEHLIYRPTRSDILPMHEKITDPETYGKANSDLGLPSNSINIADIGYGVRQVLKSVSTEESSLSPSGGTNLELNIPDSVSKNGTLEQYITSRGPGNSPLSTNDTSCGTIREKRILSLTPHSSNELFFESPLPAFSALQENLDYSPDGLTDMAIYLLGNMLLDEVESLKDQFFEHLPTILISDIKAILSEEENTSLNVLPKLSLCNSQAQYLLKITSKEGPISHEDVSADMVMYIQKLPDKIGSKLTQLLLDRLEKNNIKLIEALEDIHNRKSTANTLEPDTDLAFGVWSAGTQKSENTPTQAQAKKNLEEFTWSKTRLDAEGILRVTPTTTQDMEFHNSIIDGFQNDRNWEGALKYINQLNQSSQSNGDDISAISEKFWAEFLATASPGDLLAVAKSINLDEAIKLAPETVKSEVLHILRKSKQDTFSNLRRTPAPPTVLLPPEIEETETHSVEPPTVWQEFESILSDSRELRKRVE</sequence>
<protein>
    <recommendedName>
        <fullName evidence="4">Secreted protein</fullName>
    </recommendedName>
</protein>
<dbReference type="AlphaFoldDB" id="A0A8J6Z9W5"/>
<reference evidence="2" key="1">
    <citation type="submission" date="2020-09" db="EMBL/GenBank/DDBJ databases">
        <title>A novel bacterium of genus Mangrovicoccus, isolated from South China Sea.</title>
        <authorList>
            <person name="Huang H."/>
            <person name="Mo K."/>
            <person name="Hu Y."/>
        </authorList>
    </citation>
    <scope>NUCLEOTIDE SEQUENCE</scope>
    <source>
        <strain evidence="2">HB182678</strain>
    </source>
</reference>
<keyword evidence="1" id="KW-0732">Signal</keyword>
<organism evidence="2 3">
    <name type="scientific">Mangrovicoccus algicola</name>
    <dbReference type="NCBI Taxonomy" id="2771008"/>
    <lineage>
        <taxon>Bacteria</taxon>
        <taxon>Pseudomonadati</taxon>
        <taxon>Pseudomonadota</taxon>
        <taxon>Alphaproteobacteria</taxon>
        <taxon>Rhodobacterales</taxon>
        <taxon>Paracoccaceae</taxon>
        <taxon>Mangrovicoccus</taxon>
    </lineage>
</organism>
<evidence type="ECO:0008006" key="4">
    <source>
        <dbReference type="Google" id="ProtNLM"/>
    </source>
</evidence>
<comment type="caution">
    <text evidence="2">The sequence shown here is derived from an EMBL/GenBank/DDBJ whole genome shotgun (WGS) entry which is preliminary data.</text>
</comment>
<dbReference type="EMBL" id="JACVXA010000037">
    <property type="protein sequence ID" value="MBE3639035.1"/>
    <property type="molecule type" value="Genomic_DNA"/>
</dbReference>
<evidence type="ECO:0000313" key="2">
    <source>
        <dbReference type="EMBL" id="MBE3639035.1"/>
    </source>
</evidence>
<keyword evidence="3" id="KW-1185">Reference proteome</keyword>
<accession>A0A8J6Z9W5</accession>
<feature type="signal peptide" evidence="1">
    <location>
        <begin position="1"/>
        <end position="20"/>
    </location>
</feature>
<dbReference type="Proteomes" id="UP000609121">
    <property type="component" value="Unassembled WGS sequence"/>
</dbReference>
<name>A0A8J6Z9W5_9RHOB</name>
<evidence type="ECO:0000313" key="3">
    <source>
        <dbReference type="Proteomes" id="UP000609121"/>
    </source>
</evidence>
<feature type="chain" id="PRO_5035202071" description="Secreted protein" evidence="1">
    <location>
        <begin position="21"/>
        <end position="608"/>
    </location>
</feature>
<gene>
    <name evidence="2" type="ORF">ICN82_12560</name>
</gene>
<proteinExistence type="predicted"/>